<proteinExistence type="predicted"/>
<feature type="chain" id="PRO_5015877014" evidence="1">
    <location>
        <begin position="27"/>
        <end position="309"/>
    </location>
</feature>
<evidence type="ECO:0000313" key="2">
    <source>
        <dbReference type="EMBL" id="MBF8641307.1"/>
    </source>
</evidence>
<reference evidence="2 5" key="2">
    <citation type="submission" date="2020-10" db="EMBL/GenBank/DDBJ databases">
        <title>Genome sequences of Pseudomonas isolates.</title>
        <authorList>
            <person name="Wessels L."/>
            <person name="Reich F."/>
            <person name="Hammerl J."/>
        </authorList>
    </citation>
    <scope>NUCLEOTIDE SEQUENCE [LARGE SCALE GENOMIC DNA]</scope>
    <source>
        <strain evidence="2 5">20-MO00624-0</strain>
    </source>
</reference>
<reference evidence="3 4" key="1">
    <citation type="submission" date="2018-06" db="EMBL/GenBank/DDBJ databases">
        <authorList>
            <consortium name="Pathogen Informatics"/>
            <person name="Doyle S."/>
        </authorList>
    </citation>
    <scope>NUCLEOTIDE SEQUENCE [LARGE SCALE GENOMIC DNA]</scope>
    <source>
        <strain evidence="3 4">NCTC11842</strain>
    </source>
</reference>
<dbReference type="Proteomes" id="UP000626180">
    <property type="component" value="Unassembled WGS sequence"/>
</dbReference>
<dbReference type="AlphaFoldDB" id="A0A2X2FC74"/>
<dbReference type="InterPro" id="IPR025737">
    <property type="entry name" value="FApF"/>
</dbReference>
<dbReference type="Pfam" id="PF13557">
    <property type="entry name" value="Phenol_MetA_deg"/>
    <property type="match status" value="1"/>
</dbReference>
<dbReference type="RefSeq" id="WP_010799036.1">
    <property type="nucleotide sequence ID" value="NZ_FQYS01000006.1"/>
</dbReference>
<evidence type="ECO:0000313" key="4">
    <source>
        <dbReference type="Proteomes" id="UP000250443"/>
    </source>
</evidence>
<dbReference type="Proteomes" id="UP000250443">
    <property type="component" value="Unassembled WGS sequence"/>
</dbReference>
<gene>
    <name evidence="2" type="ORF">IRZ65_11495</name>
    <name evidence="3" type="ORF">NCTC11842_05392</name>
</gene>
<evidence type="ECO:0000256" key="1">
    <source>
        <dbReference type="SAM" id="SignalP"/>
    </source>
</evidence>
<keyword evidence="5" id="KW-1185">Reference proteome</keyword>
<dbReference type="EMBL" id="JADMCD010000005">
    <property type="protein sequence ID" value="MBF8641307.1"/>
    <property type="molecule type" value="Genomic_DNA"/>
</dbReference>
<evidence type="ECO:0000313" key="5">
    <source>
        <dbReference type="Proteomes" id="UP000626180"/>
    </source>
</evidence>
<organism evidence="3 4">
    <name type="scientific">Pseudomonas luteola</name>
    <dbReference type="NCBI Taxonomy" id="47886"/>
    <lineage>
        <taxon>Bacteria</taxon>
        <taxon>Pseudomonadati</taxon>
        <taxon>Pseudomonadota</taxon>
        <taxon>Gammaproteobacteria</taxon>
        <taxon>Pseudomonadales</taxon>
        <taxon>Pseudomonadaceae</taxon>
        <taxon>Pseudomonas</taxon>
    </lineage>
</organism>
<accession>A0A2X2FC74</accession>
<protein>
    <submittedName>
        <fullName evidence="3">Phenol degradation meta-pathway protein</fullName>
    </submittedName>
    <submittedName>
        <fullName evidence="2">Transporter</fullName>
    </submittedName>
</protein>
<feature type="signal peptide" evidence="1">
    <location>
        <begin position="1"/>
        <end position="26"/>
    </location>
</feature>
<dbReference type="EMBL" id="UAUF01000015">
    <property type="protein sequence ID" value="SPZ16360.1"/>
    <property type="molecule type" value="Genomic_DNA"/>
</dbReference>
<evidence type="ECO:0000313" key="3">
    <source>
        <dbReference type="EMBL" id="SPZ16360.1"/>
    </source>
</evidence>
<keyword evidence="1" id="KW-0732">Signal</keyword>
<sequence length="309" mass="34021">MYEAYKITTISSVFLATLFLTHPAQATEGGAPTTAFGVYDFGAGFTPPPSPTGTVGLRTNYYWANTVKDRHGRDNGTDFSLGVLSLGLAYIRMTDTELLGAKYGFGVIAPFFDIDADLKVKVGGTTVFSDSTHVFRQADLQVLPLILQWTPSRNLGINAQFQIQAPTGDYDKNRLVSPGLNHWTFSPIVNATYISDSGFEVSSSFELDVNTRNHSTDYKSGTEYRHEFAVGQHFGPWTAGIGGYYYRQLSDDDAPNLTYGNRARVLAIGPAVSFFQPGLPPVWVHAYKEFDARSRTEGYAVAVRFSHSF</sequence>
<name>A0A2X2FC74_PSELU</name>